<sequence length="283" mass="32774">MSASFKNEKKKFNQNDLRRLMNEHKVKQGKTSKKIESPLAKYNESGQLTCILCNSIVRSEAVWTVHINAKQHKENVAAAKKLKERTKNFTIIPSTDVSGKRPASPTDVGDPKKLKGILKNKLESKTPSDVSDNARIEVEKIIKEEKTDDSEKNNNEHSMQVDHPDDPLPEGFFDDPIMDAKARNQEYKDPIEEEWERFQKEMKEQTSLSAAIIAEDQEEATTERQIEEIDEQIRNWSRVLDLERKKELLARKADIKKQEESDSDIELEETDEFLDWRAKKSYT</sequence>
<keyword evidence="12" id="KW-0539">Nucleus</keyword>
<evidence type="ECO:0000256" key="9">
    <source>
        <dbReference type="ARBA" id="ARBA00022776"/>
    </source>
</evidence>
<evidence type="ECO:0000256" key="8">
    <source>
        <dbReference type="ARBA" id="ARBA00022771"/>
    </source>
</evidence>
<evidence type="ECO:0000256" key="14">
    <source>
        <dbReference type="ARBA" id="ARBA00030672"/>
    </source>
</evidence>
<accession>A0A6M2DE56</accession>
<dbReference type="GO" id="GO:0005681">
    <property type="term" value="C:spliceosomal complex"/>
    <property type="evidence" value="ECO:0007669"/>
    <property type="project" value="InterPro"/>
</dbReference>
<keyword evidence="6" id="KW-0132">Cell division</keyword>
<reference evidence="18" key="1">
    <citation type="submission" date="2020-03" db="EMBL/GenBank/DDBJ databases">
        <title>Transcriptomic Profiling of the Digestive Tract of the Rat Flea, Xenopsylla cheopis, Following Blood Feeding and Infection with Yersinia pestis.</title>
        <authorList>
            <person name="Bland D.M."/>
            <person name="Martens C.A."/>
            <person name="Virtaneva K."/>
            <person name="Kanakabandi K."/>
            <person name="Long D."/>
            <person name="Rosenke R."/>
            <person name="Saturday G.A."/>
            <person name="Hoyt F.H."/>
            <person name="Bruno D.P."/>
            <person name="Ribeiro J.M.C."/>
            <person name="Hinnebusch J."/>
        </authorList>
    </citation>
    <scope>NUCLEOTIDE SEQUENCE</scope>
</reference>
<dbReference type="Gene3D" id="3.30.160.60">
    <property type="entry name" value="Classic Zinc Finger"/>
    <property type="match status" value="1"/>
</dbReference>
<dbReference type="GO" id="GO:0033260">
    <property type="term" value="P:nuclear DNA replication"/>
    <property type="evidence" value="ECO:0007669"/>
    <property type="project" value="TreeGrafter"/>
</dbReference>
<dbReference type="SUPFAM" id="SSF57667">
    <property type="entry name" value="beta-beta-alpha zinc fingers"/>
    <property type="match status" value="1"/>
</dbReference>
<dbReference type="PANTHER" id="PTHR13278">
    <property type="entry name" value="ZINC FINGER PROTEIN 830"/>
    <property type="match status" value="1"/>
</dbReference>
<evidence type="ECO:0000256" key="12">
    <source>
        <dbReference type="ARBA" id="ARBA00023242"/>
    </source>
</evidence>
<comment type="subcellular location">
    <subcellularLocation>
        <location evidence="1">Chromosome</location>
    </subcellularLocation>
    <subcellularLocation>
        <location evidence="2">Nucleus speckle</location>
    </subcellularLocation>
</comment>
<evidence type="ECO:0000259" key="17">
    <source>
        <dbReference type="Pfam" id="PF23406"/>
    </source>
</evidence>
<evidence type="ECO:0000256" key="4">
    <source>
        <dbReference type="ARBA" id="ARBA00022454"/>
    </source>
</evidence>
<evidence type="ECO:0000256" key="16">
    <source>
        <dbReference type="SAM" id="MobiDB-lite"/>
    </source>
</evidence>
<evidence type="ECO:0000256" key="6">
    <source>
        <dbReference type="ARBA" id="ARBA00022618"/>
    </source>
</evidence>
<evidence type="ECO:0000256" key="11">
    <source>
        <dbReference type="ARBA" id="ARBA00023054"/>
    </source>
</evidence>
<evidence type="ECO:0000256" key="13">
    <source>
        <dbReference type="ARBA" id="ARBA00023306"/>
    </source>
</evidence>
<keyword evidence="5" id="KW-0217">Developmental protein</keyword>
<dbReference type="GO" id="GO:0008270">
    <property type="term" value="F:zinc ion binding"/>
    <property type="evidence" value="ECO:0007669"/>
    <property type="project" value="UniProtKB-KW"/>
</dbReference>
<feature type="compositionally biased region" description="Basic and acidic residues" evidence="16">
    <location>
        <begin position="1"/>
        <end position="26"/>
    </location>
</feature>
<keyword evidence="9" id="KW-0498">Mitosis</keyword>
<keyword evidence="8" id="KW-0863">Zinc-finger</keyword>
<evidence type="ECO:0000256" key="1">
    <source>
        <dbReference type="ARBA" id="ARBA00004286"/>
    </source>
</evidence>
<dbReference type="InterPro" id="IPR036236">
    <property type="entry name" value="Znf_C2H2_sf"/>
</dbReference>
<proteinExistence type="predicted"/>
<dbReference type="PANTHER" id="PTHR13278:SF0">
    <property type="entry name" value="ZINC FINGER PROTEIN 830"/>
    <property type="match status" value="1"/>
</dbReference>
<evidence type="ECO:0000256" key="5">
    <source>
        <dbReference type="ARBA" id="ARBA00022473"/>
    </source>
</evidence>
<feature type="region of interest" description="Disordered" evidence="16">
    <location>
        <begin position="1"/>
        <end position="32"/>
    </location>
</feature>
<keyword evidence="10" id="KW-0862">Zinc</keyword>
<evidence type="ECO:0000256" key="7">
    <source>
        <dbReference type="ARBA" id="ARBA00022723"/>
    </source>
</evidence>
<evidence type="ECO:0000256" key="15">
    <source>
        <dbReference type="SAM" id="Coils"/>
    </source>
</evidence>
<organism evidence="18">
    <name type="scientific">Xenopsylla cheopis</name>
    <name type="common">Oriental rat flea</name>
    <name type="synonym">Pulex cheopis</name>
    <dbReference type="NCBI Taxonomy" id="163159"/>
    <lineage>
        <taxon>Eukaryota</taxon>
        <taxon>Metazoa</taxon>
        <taxon>Ecdysozoa</taxon>
        <taxon>Arthropoda</taxon>
        <taxon>Hexapoda</taxon>
        <taxon>Insecta</taxon>
        <taxon>Pterygota</taxon>
        <taxon>Neoptera</taxon>
        <taxon>Endopterygota</taxon>
        <taxon>Siphonaptera</taxon>
        <taxon>Pulicidae</taxon>
        <taxon>Xenopsyllinae</taxon>
        <taxon>Xenopsylla</taxon>
    </lineage>
</organism>
<keyword evidence="11 15" id="KW-0175">Coiled coil</keyword>
<evidence type="ECO:0000256" key="10">
    <source>
        <dbReference type="ARBA" id="ARBA00022833"/>
    </source>
</evidence>
<dbReference type="GO" id="GO:0033314">
    <property type="term" value="P:mitotic DNA replication checkpoint signaling"/>
    <property type="evidence" value="ECO:0007669"/>
    <property type="project" value="TreeGrafter"/>
</dbReference>
<dbReference type="InterPro" id="IPR059039">
    <property type="entry name" value="ZNF380_CC"/>
</dbReference>
<keyword evidence="13" id="KW-0131">Cell cycle</keyword>
<keyword evidence="7" id="KW-0479">Metal-binding</keyword>
<dbReference type="InterPro" id="IPR040050">
    <property type="entry name" value="ZNF830-like"/>
</dbReference>
<evidence type="ECO:0000256" key="2">
    <source>
        <dbReference type="ARBA" id="ARBA00004324"/>
    </source>
</evidence>
<dbReference type="Pfam" id="PF23406">
    <property type="entry name" value="ZNF380_CC"/>
    <property type="match status" value="1"/>
</dbReference>
<feature type="coiled-coil region" evidence="15">
    <location>
        <begin position="226"/>
        <end position="259"/>
    </location>
</feature>
<evidence type="ECO:0000313" key="18">
    <source>
        <dbReference type="EMBL" id="NOV44535.1"/>
    </source>
</evidence>
<feature type="domain" description="ZNF380 coiled-coil" evidence="17">
    <location>
        <begin position="168"/>
        <end position="247"/>
    </location>
</feature>
<dbReference type="AlphaFoldDB" id="A0A6M2DE56"/>
<protein>
    <recommendedName>
        <fullName evidence="3">Zinc finger protein 830</fullName>
    </recommendedName>
    <alternativeName>
        <fullName evidence="14">Coiled-coil domain-containing protein 16</fullName>
    </alternativeName>
</protein>
<dbReference type="GO" id="GO:0044773">
    <property type="term" value="P:mitotic DNA damage checkpoint signaling"/>
    <property type="evidence" value="ECO:0007669"/>
    <property type="project" value="TreeGrafter"/>
</dbReference>
<feature type="region of interest" description="Disordered" evidence="16">
    <location>
        <begin position="93"/>
        <end position="113"/>
    </location>
</feature>
<dbReference type="GO" id="GO:0003676">
    <property type="term" value="F:nucleic acid binding"/>
    <property type="evidence" value="ECO:0007669"/>
    <property type="project" value="InterPro"/>
</dbReference>
<keyword evidence="4" id="KW-0158">Chromosome</keyword>
<feature type="region of interest" description="Disordered" evidence="16">
    <location>
        <begin position="143"/>
        <end position="167"/>
    </location>
</feature>
<dbReference type="EMBL" id="GIIL01000809">
    <property type="protein sequence ID" value="NOV44535.1"/>
    <property type="molecule type" value="Transcribed_RNA"/>
</dbReference>
<name>A0A6M2DE56_XENCH</name>
<feature type="compositionally biased region" description="Basic and acidic residues" evidence="16">
    <location>
        <begin position="143"/>
        <end position="166"/>
    </location>
</feature>
<evidence type="ECO:0000256" key="3">
    <source>
        <dbReference type="ARBA" id="ARBA00017358"/>
    </source>
</evidence>